<name>A0A1E8GNC8_9LACT</name>
<dbReference type="SUPFAM" id="SSF55811">
    <property type="entry name" value="Nudix"/>
    <property type="match status" value="1"/>
</dbReference>
<evidence type="ECO:0000256" key="5">
    <source>
        <dbReference type="ARBA" id="ARBA00022842"/>
    </source>
</evidence>
<gene>
    <name evidence="7" type="ORF">BG261_10750</name>
</gene>
<comment type="caution">
    <text evidence="7">The sequence shown here is derived from an EMBL/GenBank/DDBJ whole genome shotgun (WGS) entry which is preliminary data.</text>
</comment>
<dbReference type="InterPro" id="IPR000086">
    <property type="entry name" value="NUDIX_hydrolase_dom"/>
</dbReference>
<evidence type="ECO:0000259" key="6">
    <source>
        <dbReference type="PROSITE" id="PS51462"/>
    </source>
</evidence>
<dbReference type="EMBL" id="MKIR01000006">
    <property type="protein sequence ID" value="OFI49749.1"/>
    <property type="molecule type" value="Genomic_DNA"/>
</dbReference>
<dbReference type="PANTHER" id="PTHR43758">
    <property type="entry name" value="7,8-DIHYDRO-8-OXOGUANINE TRIPHOSPHATASE"/>
    <property type="match status" value="1"/>
</dbReference>
<evidence type="ECO:0000313" key="8">
    <source>
        <dbReference type="Proteomes" id="UP000178622"/>
    </source>
</evidence>
<feature type="domain" description="Nudix hydrolase" evidence="6">
    <location>
        <begin position="6"/>
        <end position="131"/>
    </location>
</feature>
<dbReference type="RefSeq" id="WP_070791791.1">
    <property type="nucleotide sequence ID" value="NZ_MKIR01000006.1"/>
</dbReference>
<organism evidence="7 8">
    <name type="scientific">Floricoccus tropicus</name>
    <dbReference type="NCBI Taxonomy" id="1859473"/>
    <lineage>
        <taxon>Bacteria</taxon>
        <taxon>Bacillati</taxon>
        <taxon>Bacillota</taxon>
        <taxon>Bacilli</taxon>
        <taxon>Lactobacillales</taxon>
        <taxon>Streptococcaceae</taxon>
        <taxon>Floricoccus</taxon>
    </lineage>
</organism>
<dbReference type="STRING" id="1859473.BG261_10750"/>
<comment type="cofactor">
    <cofactor evidence="1">
        <name>Mg(2+)</name>
        <dbReference type="ChEBI" id="CHEBI:18420"/>
    </cofactor>
</comment>
<dbReference type="InterPro" id="IPR015797">
    <property type="entry name" value="NUDIX_hydrolase-like_dom_sf"/>
</dbReference>
<dbReference type="GO" id="GO:0005737">
    <property type="term" value="C:cytoplasm"/>
    <property type="evidence" value="ECO:0007669"/>
    <property type="project" value="TreeGrafter"/>
</dbReference>
<reference evidence="8" key="1">
    <citation type="submission" date="2016-09" db="EMBL/GenBank/DDBJ databases">
        <title>Draft genome sequence of a novel species of the family Streptococcaceae isolated from flowers.</title>
        <authorList>
            <person name="Chuah L.-O."/>
            <person name="Yap K.-P."/>
            <person name="Thong K.L."/>
            <person name="Liong M.T."/>
            <person name="Ahmad R."/>
            <person name="Rusul G."/>
        </authorList>
    </citation>
    <scope>NUCLEOTIDE SEQUENCE [LARGE SCALE GENOMIC DNA]</scope>
    <source>
        <strain evidence="8">DF1</strain>
    </source>
</reference>
<dbReference type="OrthoDB" id="9787476at2"/>
<dbReference type="GO" id="GO:0016818">
    <property type="term" value="F:hydrolase activity, acting on acid anhydrides, in phosphorus-containing anhydrides"/>
    <property type="evidence" value="ECO:0007669"/>
    <property type="project" value="TreeGrafter"/>
</dbReference>
<dbReference type="GO" id="GO:0046872">
    <property type="term" value="F:metal ion binding"/>
    <property type="evidence" value="ECO:0007669"/>
    <property type="project" value="UniProtKB-KW"/>
</dbReference>
<protein>
    <recommendedName>
        <fullName evidence="6">Nudix hydrolase domain-containing protein</fullName>
    </recommendedName>
</protein>
<keyword evidence="3" id="KW-0479">Metal-binding</keyword>
<dbReference type="Gene3D" id="3.90.79.10">
    <property type="entry name" value="Nucleoside Triphosphate Pyrophosphohydrolase"/>
    <property type="match status" value="1"/>
</dbReference>
<evidence type="ECO:0000256" key="1">
    <source>
        <dbReference type="ARBA" id="ARBA00001946"/>
    </source>
</evidence>
<evidence type="ECO:0000256" key="2">
    <source>
        <dbReference type="ARBA" id="ARBA00005582"/>
    </source>
</evidence>
<sequence length="167" mass="19168">MTHTVNYKFWNLIVVLKDEKILLIERNKGDFGGLVPPGGKVEFPETFIDSAIRELKEESGLTAIDIQQHGLSGFINEEKKEQFIFVDYLCTSFSGDLIENGPEGKSAWYPISKIKDLDIKDDIKLRILELLKGNLYEYQMFWDETKNTVGSGFLKSSKYIDKNINHL</sequence>
<proteinExistence type="inferred from homology"/>
<dbReference type="PROSITE" id="PS51462">
    <property type="entry name" value="NUDIX"/>
    <property type="match status" value="1"/>
</dbReference>
<evidence type="ECO:0000256" key="3">
    <source>
        <dbReference type="ARBA" id="ARBA00022723"/>
    </source>
</evidence>
<evidence type="ECO:0000313" key="7">
    <source>
        <dbReference type="EMBL" id="OFI49749.1"/>
    </source>
</evidence>
<evidence type="ECO:0000256" key="4">
    <source>
        <dbReference type="ARBA" id="ARBA00022801"/>
    </source>
</evidence>
<dbReference type="Proteomes" id="UP000178622">
    <property type="component" value="Unassembled WGS sequence"/>
</dbReference>
<comment type="similarity">
    <text evidence="2">Belongs to the Nudix hydrolase family.</text>
</comment>
<dbReference type="AlphaFoldDB" id="A0A1E8GNC8"/>
<keyword evidence="8" id="KW-1185">Reference proteome</keyword>
<dbReference type="Pfam" id="PF00293">
    <property type="entry name" value="NUDIX"/>
    <property type="match status" value="1"/>
</dbReference>
<keyword evidence="4" id="KW-0378">Hydrolase</keyword>
<accession>A0A1E8GNC8</accession>
<keyword evidence="5" id="KW-0460">Magnesium</keyword>
<dbReference type="PANTHER" id="PTHR43758:SF2">
    <property type="entry name" value="OXIDIZED PURINE NUCLEOSIDE TRIPHOSPHATE HYDROLASE"/>
    <property type="match status" value="1"/>
</dbReference>